<gene>
    <name evidence="1" type="ORF">BLA17378_04544</name>
</gene>
<evidence type="ECO:0008006" key="3">
    <source>
        <dbReference type="Google" id="ProtNLM"/>
    </source>
</evidence>
<dbReference type="Gene3D" id="1.10.260.40">
    <property type="entry name" value="lambda repressor-like DNA-binding domains"/>
    <property type="match status" value="1"/>
</dbReference>
<dbReference type="RefSeq" id="WP_174958626.1">
    <property type="nucleotide sequence ID" value="NZ_CABVQG010000016.1"/>
</dbReference>
<dbReference type="InterPro" id="IPR010982">
    <property type="entry name" value="Lambda_DNA-bd_dom_sf"/>
</dbReference>
<evidence type="ECO:0000313" key="2">
    <source>
        <dbReference type="Proteomes" id="UP000494120"/>
    </source>
</evidence>
<accession>A0ABY6XVN5</accession>
<dbReference type="InterPro" id="IPR031856">
    <property type="entry name" value="YdaS_toxin-like"/>
</dbReference>
<dbReference type="EMBL" id="CABVQG010000016">
    <property type="protein sequence ID" value="VWC90584.1"/>
    <property type="molecule type" value="Genomic_DNA"/>
</dbReference>
<reference evidence="1 2" key="1">
    <citation type="submission" date="2019-09" db="EMBL/GenBank/DDBJ databases">
        <authorList>
            <person name="Depoorter E."/>
        </authorList>
    </citation>
    <scope>NUCLEOTIDE SEQUENCE [LARGE SCALE GENOMIC DNA]</scope>
    <source>
        <strain evidence="1 2">R-17378</strain>
    </source>
</reference>
<organism evidence="1 2">
    <name type="scientific">Burkholderia aenigmatica</name>
    <dbReference type="NCBI Taxonomy" id="2015348"/>
    <lineage>
        <taxon>Bacteria</taxon>
        <taxon>Pseudomonadati</taxon>
        <taxon>Pseudomonadota</taxon>
        <taxon>Betaproteobacteria</taxon>
        <taxon>Burkholderiales</taxon>
        <taxon>Burkholderiaceae</taxon>
        <taxon>Burkholderia</taxon>
        <taxon>Burkholderia cepacia complex</taxon>
    </lineage>
</organism>
<sequence length="82" mass="9261">MKLADYLASNRISQTSLATFLGVTQGRVWQWLNGEPVTPKHCPRIEMWSNRQVRCEELNDTVDWSVLRSQDAGQANEISAGV</sequence>
<proteinExistence type="predicted"/>
<protein>
    <recommendedName>
        <fullName evidence="3">Cro/Cl family transcriptional regulator</fullName>
    </recommendedName>
</protein>
<keyword evidence="2" id="KW-1185">Reference proteome</keyword>
<dbReference type="SUPFAM" id="SSF47413">
    <property type="entry name" value="lambda repressor-like DNA-binding domains"/>
    <property type="match status" value="1"/>
</dbReference>
<dbReference type="CDD" id="cd00093">
    <property type="entry name" value="HTH_XRE"/>
    <property type="match status" value="1"/>
</dbReference>
<evidence type="ECO:0000313" key="1">
    <source>
        <dbReference type="EMBL" id="VWC90584.1"/>
    </source>
</evidence>
<comment type="caution">
    <text evidence="1">The sequence shown here is derived from an EMBL/GenBank/DDBJ whole genome shotgun (WGS) entry which is preliminary data.</text>
</comment>
<dbReference type="InterPro" id="IPR001387">
    <property type="entry name" value="Cro/C1-type_HTH"/>
</dbReference>
<dbReference type="Pfam" id="PF15943">
    <property type="entry name" value="YdaS_toxin"/>
    <property type="match status" value="1"/>
</dbReference>
<name>A0ABY6XVN5_9BURK</name>
<dbReference type="Proteomes" id="UP000494120">
    <property type="component" value="Unassembled WGS sequence"/>
</dbReference>